<gene>
    <name evidence="1" type="ORF">LCGC14_0591250</name>
</gene>
<protein>
    <submittedName>
        <fullName evidence="1">Uncharacterized protein</fullName>
    </submittedName>
</protein>
<accession>A0A0F9ULU2</accession>
<proteinExistence type="predicted"/>
<reference evidence="1" key="1">
    <citation type="journal article" date="2015" name="Nature">
        <title>Complex archaea that bridge the gap between prokaryotes and eukaryotes.</title>
        <authorList>
            <person name="Spang A."/>
            <person name="Saw J.H."/>
            <person name="Jorgensen S.L."/>
            <person name="Zaremba-Niedzwiedzka K."/>
            <person name="Martijn J."/>
            <person name="Lind A.E."/>
            <person name="van Eijk R."/>
            <person name="Schleper C."/>
            <person name="Guy L."/>
            <person name="Ettema T.J."/>
        </authorList>
    </citation>
    <scope>NUCLEOTIDE SEQUENCE</scope>
</reference>
<evidence type="ECO:0000313" key="1">
    <source>
        <dbReference type="EMBL" id="KKN54533.1"/>
    </source>
</evidence>
<sequence>MGGIEYKVVDRNSVIKQTIQNLVEAGVLLPDECKYYKLHLQKLSTNDLILELIAAQLLREQTPSPISFYPIDIEAISMN</sequence>
<name>A0A0F9ULU2_9ZZZZ</name>
<comment type="caution">
    <text evidence="1">The sequence shown here is derived from an EMBL/GenBank/DDBJ whole genome shotgun (WGS) entry which is preliminary data.</text>
</comment>
<organism evidence="1">
    <name type="scientific">marine sediment metagenome</name>
    <dbReference type="NCBI Taxonomy" id="412755"/>
    <lineage>
        <taxon>unclassified sequences</taxon>
        <taxon>metagenomes</taxon>
        <taxon>ecological metagenomes</taxon>
    </lineage>
</organism>
<dbReference type="AlphaFoldDB" id="A0A0F9ULU2"/>
<dbReference type="EMBL" id="LAZR01000924">
    <property type="protein sequence ID" value="KKN54533.1"/>
    <property type="molecule type" value="Genomic_DNA"/>
</dbReference>